<dbReference type="Pfam" id="PF13796">
    <property type="entry name" value="Sensor"/>
    <property type="match status" value="1"/>
</dbReference>
<evidence type="ECO:0000256" key="4">
    <source>
        <dbReference type="ARBA" id="ARBA00022679"/>
    </source>
</evidence>
<evidence type="ECO:0000256" key="7">
    <source>
        <dbReference type="ARBA" id="ARBA00022840"/>
    </source>
</evidence>
<reference evidence="12 13" key="1">
    <citation type="submission" date="2018-06" db="EMBL/GenBank/DDBJ databases">
        <title>Genomic Encyclopedia of Type Strains, Phase IV (KMG-IV): sequencing the most valuable type-strain genomes for metagenomic binning, comparative biology and taxonomic classification.</title>
        <authorList>
            <person name="Goeker M."/>
        </authorList>
    </citation>
    <scope>NUCLEOTIDE SEQUENCE [LARGE SCALE GENOMIC DNA]</scope>
    <source>
        <strain evidence="12 13">DSM 45521</strain>
    </source>
</reference>
<proteinExistence type="predicted"/>
<feature type="transmembrane region" description="Helical" evidence="9">
    <location>
        <begin position="109"/>
        <end position="136"/>
    </location>
</feature>
<dbReference type="SUPFAM" id="SSF55874">
    <property type="entry name" value="ATPase domain of HSP90 chaperone/DNA topoisomerase II/histidine kinase"/>
    <property type="match status" value="1"/>
</dbReference>
<dbReference type="Gene3D" id="3.30.565.10">
    <property type="entry name" value="Histidine kinase-like ATPase, C-terminal domain"/>
    <property type="match status" value="1"/>
</dbReference>
<evidence type="ECO:0000256" key="3">
    <source>
        <dbReference type="ARBA" id="ARBA00022553"/>
    </source>
</evidence>
<accession>A0A318RKR3</accession>
<dbReference type="Gene3D" id="1.20.5.1930">
    <property type="match status" value="1"/>
</dbReference>
<sequence length="371" mass="39593">MNTVERPDLAIRWLRAAMYALVTTLAFPLTVVLFVVVVVAIPLVLVTVGALVLWLFVPLTAALCDLHRRMAAGMLDRPARRGDYRLGGSKSILRLLHVWSTDSVRWRDLGWLVVASTAGFVLSLVALVFVVSIVFLPLAEPLMQTRARLDLWALNRSRNEVLAARVHEVTQSRAASVDSAAAELRRVERDLHDGTQARLAALGMTIGLAESQIESDPVAAKQLMAEARGSATAALGELRSVVRGIHPPVLADRGVGAAVEALALDMPLPITLNLGVRERLPASMENAVYFAVAETLANIGKHARARNAWIAMGIFDGVLRVEVGDDGIGGAAATGSGLHGVTQRLVALDGKMFVHSPVGGPTIVSMEVPCG</sequence>
<evidence type="ECO:0000313" key="13">
    <source>
        <dbReference type="Proteomes" id="UP000247591"/>
    </source>
</evidence>
<dbReference type="EMBL" id="QJSP01000004">
    <property type="protein sequence ID" value="PYE18639.1"/>
    <property type="molecule type" value="Genomic_DNA"/>
</dbReference>
<dbReference type="InterPro" id="IPR025828">
    <property type="entry name" value="Put_sensor_dom"/>
</dbReference>
<comment type="caution">
    <text evidence="12">The sequence shown here is derived from an EMBL/GenBank/DDBJ whole genome shotgun (WGS) entry which is preliminary data.</text>
</comment>
<dbReference type="OrthoDB" id="5242012at2"/>
<evidence type="ECO:0000256" key="8">
    <source>
        <dbReference type="ARBA" id="ARBA00023012"/>
    </source>
</evidence>
<evidence type="ECO:0000256" key="9">
    <source>
        <dbReference type="SAM" id="Phobius"/>
    </source>
</evidence>
<dbReference type="PANTHER" id="PTHR24421:SF10">
    <property type="entry name" value="NITRATE_NITRITE SENSOR PROTEIN NARQ"/>
    <property type="match status" value="1"/>
</dbReference>
<dbReference type="Proteomes" id="UP000247591">
    <property type="component" value="Unassembled WGS sequence"/>
</dbReference>
<dbReference type="RefSeq" id="WP_146240401.1">
    <property type="nucleotide sequence ID" value="NZ_QJSP01000004.1"/>
</dbReference>
<dbReference type="PANTHER" id="PTHR24421">
    <property type="entry name" value="NITRATE/NITRITE SENSOR PROTEIN NARX-RELATED"/>
    <property type="match status" value="1"/>
</dbReference>
<feature type="transmembrane region" description="Helical" evidence="9">
    <location>
        <begin position="43"/>
        <end position="64"/>
    </location>
</feature>
<dbReference type="EC" id="2.7.13.3" evidence="2"/>
<dbReference type="Pfam" id="PF07730">
    <property type="entry name" value="HisKA_3"/>
    <property type="match status" value="1"/>
</dbReference>
<keyword evidence="13" id="KW-1185">Reference proteome</keyword>
<keyword evidence="6 12" id="KW-0418">Kinase</keyword>
<evidence type="ECO:0000256" key="1">
    <source>
        <dbReference type="ARBA" id="ARBA00000085"/>
    </source>
</evidence>
<evidence type="ECO:0000313" key="12">
    <source>
        <dbReference type="EMBL" id="PYE18639.1"/>
    </source>
</evidence>
<dbReference type="InterPro" id="IPR050482">
    <property type="entry name" value="Sensor_HK_TwoCompSys"/>
</dbReference>
<keyword evidence="5" id="KW-0547">Nucleotide-binding</keyword>
<keyword evidence="7" id="KW-0067">ATP-binding</keyword>
<comment type="catalytic activity">
    <reaction evidence="1">
        <text>ATP + protein L-histidine = ADP + protein N-phospho-L-histidine.</text>
        <dbReference type="EC" id="2.7.13.3"/>
    </reaction>
</comment>
<dbReference type="GO" id="GO:0000155">
    <property type="term" value="F:phosphorelay sensor kinase activity"/>
    <property type="evidence" value="ECO:0007669"/>
    <property type="project" value="InterPro"/>
</dbReference>
<dbReference type="InterPro" id="IPR011712">
    <property type="entry name" value="Sig_transdc_His_kin_sub3_dim/P"/>
</dbReference>
<organism evidence="12 13">
    <name type="scientific">Williamsia limnetica</name>
    <dbReference type="NCBI Taxonomy" id="882452"/>
    <lineage>
        <taxon>Bacteria</taxon>
        <taxon>Bacillati</taxon>
        <taxon>Actinomycetota</taxon>
        <taxon>Actinomycetes</taxon>
        <taxon>Mycobacteriales</taxon>
        <taxon>Nocardiaceae</taxon>
        <taxon>Williamsia</taxon>
    </lineage>
</organism>
<gene>
    <name evidence="12" type="ORF">DFR67_104218</name>
</gene>
<keyword evidence="4" id="KW-0808">Transferase</keyword>
<evidence type="ECO:0000259" key="11">
    <source>
        <dbReference type="Pfam" id="PF13796"/>
    </source>
</evidence>
<evidence type="ECO:0000256" key="6">
    <source>
        <dbReference type="ARBA" id="ARBA00022777"/>
    </source>
</evidence>
<feature type="domain" description="Signal transduction histidine kinase subgroup 3 dimerisation and phosphoacceptor" evidence="10">
    <location>
        <begin position="183"/>
        <end position="250"/>
    </location>
</feature>
<keyword evidence="9" id="KW-1133">Transmembrane helix</keyword>
<keyword evidence="9" id="KW-0812">Transmembrane</keyword>
<dbReference type="AlphaFoldDB" id="A0A318RKR3"/>
<feature type="domain" description="Putative sensor" evidence="11">
    <location>
        <begin position="25"/>
        <end position="152"/>
    </location>
</feature>
<evidence type="ECO:0000259" key="10">
    <source>
        <dbReference type="Pfam" id="PF07730"/>
    </source>
</evidence>
<evidence type="ECO:0000256" key="2">
    <source>
        <dbReference type="ARBA" id="ARBA00012438"/>
    </source>
</evidence>
<dbReference type="GO" id="GO:0046983">
    <property type="term" value="F:protein dimerization activity"/>
    <property type="evidence" value="ECO:0007669"/>
    <property type="project" value="InterPro"/>
</dbReference>
<keyword evidence="8" id="KW-0902">Two-component regulatory system</keyword>
<keyword evidence="3" id="KW-0597">Phosphoprotein</keyword>
<dbReference type="InterPro" id="IPR036890">
    <property type="entry name" value="HATPase_C_sf"/>
</dbReference>
<name>A0A318RKR3_WILLI</name>
<feature type="transmembrane region" description="Helical" evidence="9">
    <location>
        <begin position="16"/>
        <end position="37"/>
    </location>
</feature>
<dbReference type="GO" id="GO:0005524">
    <property type="term" value="F:ATP binding"/>
    <property type="evidence" value="ECO:0007669"/>
    <property type="project" value="UniProtKB-KW"/>
</dbReference>
<evidence type="ECO:0000256" key="5">
    <source>
        <dbReference type="ARBA" id="ARBA00022741"/>
    </source>
</evidence>
<dbReference type="GO" id="GO:0016020">
    <property type="term" value="C:membrane"/>
    <property type="evidence" value="ECO:0007669"/>
    <property type="project" value="InterPro"/>
</dbReference>
<keyword evidence="9" id="KW-0472">Membrane</keyword>
<protein>
    <recommendedName>
        <fullName evidence="2">histidine kinase</fullName>
        <ecNumber evidence="2">2.7.13.3</ecNumber>
    </recommendedName>
</protein>